<comment type="caution">
    <text evidence="3">The sequence shown here is derived from an EMBL/GenBank/DDBJ whole genome shotgun (WGS) entry which is preliminary data.</text>
</comment>
<reference evidence="4" key="1">
    <citation type="submission" date="2023-07" db="EMBL/GenBank/DDBJ databases">
        <title>Christiangramia sp. SM2212., a novel bacterium of the family Flavobacteriaceae isolated from the sea sediment.</title>
        <authorList>
            <person name="Wang J."/>
            <person name="Zhang X."/>
        </authorList>
    </citation>
    <scope>NUCLEOTIDE SEQUENCE [LARGE SCALE GENOMIC DNA]</scope>
    <source>
        <strain evidence="4">SM2212</strain>
    </source>
</reference>
<dbReference type="EMBL" id="JAVJIU010000007">
    <property type="protein sequence ID" value="MDR5592002.1"/>
    <property type="molecule type" value="Genomic_DNA"/>
</dbReference>
<gene>
    <name evidence="3" type="ORF">RE431_15265</name>
</gene>
<dbReference type="RefSeq" id="WP_309562833.1">
    <property type="nucleotide sequence ID" value="NZ_JAVJIU010000007.1"/>
</dbReference>
<dbReference type="PANTHER" id="PTHR44520:SF2">
    <property type="entry name" value="RESPONSE REGULATOR RCP1"/>
    <property type="match status" value="1"/>
</dbReference>
<sequence length="132" mass="14948">MKKVDIACIIDDDPIFVFGTKKIMKLANFCNNFMVFHNGEEAINNLKPIIEANEPSLPDVILLDLNMPIMDGWQFLDEFVKIPCEKEITIYIVTSSIDPQDLARAKAYDNISNYLIKPISAQKLQELLTEAG</sequence>
<dbReference type="PANTHER" id="PTHR44520">
    <property type="entry name" value="RESPONSE REGULATOR RCP1-RELATED"/>
    <property type="match status" value="1"/>
</dbReference>
<evidence type="ECO:0000256" key="1">
    <source>
        <dbReference type="PROSITE-ProRule" id="PRU00169"/>
    </source>
</evidence>
<evidence type="ECO:0000259" key="2">
    <source>
        <dbReference type="PROSITE" id="PS50110"/>
    </source>
</evidence>
<dbReference type="SMART" id="SM00448">
    <property type="entry name" value="REC"/>
    <property type="match status" value="1"/>
</dbReference>
<dbReference type="InterPro" id="IPR052893">
    <property type="entry name" value="TCS_response_regulator"/>
</dbReference>
<dbReference type="InterPro" id="IPR001789">
    <property type="entry name" value="Sig_transdc_resp-reg_receiver"/>
</dbReference>
<keyword evidence="1" id="KW-0597">Phosphoprotein</keyword>
<evidence type="ECO:0000313" key="3">
    <source>
        <dbReference type="EMBL" id="MDR5592002.1"/>
    </source>
</evidence>
<evidence type="ECO:0000313" key="4">
    <source>
        <dbReference type="Proteomes" id="UP001257234"/>
    </source>
</evidence>
<keyword evidence="4" id="KW-1185">Reference proteome</keyword>
<dbReference type="Proteomes" id="UP001257234">
    <property type="component" value="Unassembled WGS sequence"/>
</dbReference>
<dbReference type="InterPro" id="IPR011006">
    <property type="entry name" value="CheY-like_superfamily"/>
</dbReference>
<feature type="modified residue" description="4-aspartylphosphate" evidence="1">
    <location>
        <position position="64"/>
    </location>
</feature>
<dbReference type="SUPFAM" id="SSF52172">
    <property type="entry name" value="CheY-like"/>
    <property type="match status" value="1"/>
</dbReference>
<name>A0ABU1EUD1_9FLAO</name>
<dbReference type="Pfam" id="PF00072">
    <property type="entry name" value="Response_reg"/>
    <property type="match status" value="1"/>
</dbReference>
<proteinExistence type="predicted"/>
<organism evidence="3 4">
    <name type="scientific">Christiangramia sediminicola</name>
    <dbReference type="NCBI Taxonomy" id="3073267"/>
    <lineage>
        <taxon>Bacteria</taxon>
        <taxon>Pseudomonadati</taxon>
        <taxon>Bacteroidota</taxon>
        <taxon>Flavobacteriia</taxon>
        <taxon>Flavobacteriales</taxon>
        <taxon>Flavobacteriaceae</taxon>
        <taxon>Christiangramia</taxon>
    </lineage>
</organism>
<dbReference type="PROSITE" id="PS50110">
    <property type="entry name" value="RESPONSE_REGULATORY"/>
    <property type="match status" value="1"/>
</dbReference>
<feature type="domain" description="Response regulatory" evidence="2">
    <location>
        <begin position="6"/>
        <end position="132"/>
    </location>
</feature>
<accession>A0ABU1EUD1</accession>
<dbReference type="Gene3D" id="3.40.50.2300">
    <property type="match status" value="1"/>
</dbReference>
<protein>
    <submittedName>
        <fullName evidence="3">Response regulator</fullName>
    </submittedName>
</protein>